<dbReference type="OrthoDB" id="7868454at2759"/>
<proteinExistence type="inferred from homology"/>
<dbReference type="GO" id="GO:0016020">
    <property type="term" value="C:membrane"/>
    <property type="evidence" value="ECO:0007669"/>
    <property type="project" value="UniProtKB-SubCell"/>
</dbReference>
<dbReference type="InterPro" id="IPR004345">
    <property type="entry name" value="TB2_DP1_HVA22"/>
</dbReference>
<gene>
    <name evidence="3" type="primary">Dgri\GH17915</name>
    <name evidence="3" type="ORF">Dgri_GH17915</name>
</gene>
<evidence type="ECO:0000313" key="4">
    <source>
        <dbReference type="Proteomes" id="UP000001070"/>
    </source>
</evidence>
<dbReference type="PhylomeDB" id="B4JXA9"/>
<dbReference type="Proteomes" id="UP000001070">
    <property type="component" value="Unassembled WGS sequence"/>
</dbReference>
<organism evidence="4">
    <name type="scientific">Drosophila grimshawi</name>
    <name type="common">Hawaiian fruit fly</name>
    <name type="synonym">Idiomyia grimshawi</name>
    <dbReference type="NCBI Taxonomy" id="7222"/>
    <lineage>
        <taxon>Eukaryota</taxon>
        <taxon>Metazoa</taxon>
        <taxon>Ecdysozoa</taxon>
        <taxon>Arthropoda</taxon>
        <taxon>Hexapoda</taxon>
        <taxon>Insecta</taxon>
        <taxon>Pterygota</taxon>
        <taxon>Neoptera</taxon>
        <taxon>Endopterygota</taxon>
        <taxon>Diptera</taxon>
        <taxon>Brachycera</taxon>
        <taxon>Muscomorpha</taxon>
        <taxon>Ephydroidea</taxon>
        <taxon>Drosophilidae</taxon>
        <taxon>Drosophila</taxon>
        <taxon>Hawaiian Drosophila</taxon>
    </lineage>
</organism>
<dbReference type="eggNOG" id="KOG1726">
    <property type="taxonomic scope" value="Eukaryota"/>
</dbReference>
<dbReference type="Pfam" id="PF03134">
    <property type="entry name" value="TB2_DP1_HVA22"/>
    <property type="match status" value="1"/>
</dbReference>
<sequence length="181" mass="20461">MLMFWLYPAFASHNSLNASEDNQVPWMKYWIVFGFFNAISCLTSGLETWMPFLKTLKFAIMCWMQPSLGGGYQLILDRWLGPLLRRNSAKIQVILDVVSNMSSIILRELIKMMTLDDDDFHVTPRLQSAVNEVIAELRMARQAAATLNSSSSNSEANSLASSSKRKPKNCNRSTQCNPSTK</sequence>
<evidence type="ECO:0000256" key="1">
    <source>
        <dbReference type="RuleBase" id="RU362006"/>
    </source>
</evidence>
<dbReference type="EMBL" id="CH916376">
    <property type="protein sequence ID" value="EDV95385.1"/>
    <property type="molecule type" value="Genomic_DNA"/>
</dbReference>
<keyword evidence="4" id="KW-1185">Reference proteome</keyword>
<evidence type="ECO:0000313" key="3">
    <source>
        <dbReference type="EMBL" id="EDV95385.1"/>
    </source>
</evidence>
<feature type="compositionally biased region" description="Low complexity" evidence="2">
    <location>
        <begin position="146"/>
        <end position="162"/>
    </location>
</feature>
<comment type="subcellular location">
    <subcellularLocation>
        <location evidence="1">Membrane</location>
        <topology evidence="1">Multi-pass membrane protein</topology>
    </subcellularLocation>
</comment>
<name>B4JXA9_DROGR</name>
<reference evidence="3 4" key="1">
    <citation type="journal article" date="2007" name="Nature">
        <title>Evolution of genes and genomes on the Drosophila phylogeny.</title>
        <authorList>
            <consortium name="Drosophila 12 Genomes Consortium"/>
            <person name="Clark A.G."/>
            <person name="Eisen M.B."/>
            <person name="Smith D.R."/>
            <person name="Bergman C.M."/>
            <person name="Oliver B."/>
            <person name="Markow T.A."/>
            <person name="Kaufman T.C."/>
            <person name="Kellis M."/>
            <person name="Gelbart W."/>
            <person name="Iyer V.N."/>
            <person name="Pollard D.A."/>
            <person name="Sackton T.B."/>
            <person name="Larracuente A.M."/>
            <person name="Singh N.D."/>
            <person name="Abad J.P."/>
            <person name="Abt D.N."/>
            <person name="Adryan B."/>
            <person name="Aguade M."/>
            <person name="Akashi H."/>
            <person name="Anderson W.W."/>
            <person name="Aquadro C.F."/>
            <person name="Ardell D.H."/>
            <person name="Arguello R."/>
            <person name="Artieri C.G."/>
            <person name="Barbash D.A."/>
            <person name="Barker D."/>
            <person name="Barsanti P."/>
            <person name="Batterham P."/>
            <person name="Batzoglou S."/>
            <person name="Begun D."/>
            <person name="Bhutkar A."/>
            <person name="Blanco E."/>
            <person name="Bosak S.A."/>
            <person name="Bradley R.K."/>
            <person name="Brand A.D."/>
            <person name="Brent M.R."/>
            <person name="Brooks A.N."/>
            <person name="Brown R.H."/>
            <person name="Butlin R.K."/>
            <person name="Caggese C."/>
            <person name="Calvi B.R."/>
            <person name="Bernardo de Carvalho A."/>
            <person name="Caspi A."/>
            <person name="Castrezana S."/>
            <person name="Celniker S.E."/>
            <person name="Chang J.L."/>
            <person name="Chapple C."/>
            <person name="Chatterji S."/>
            <person name="Chinwalla A."/>
            <person name="Civetta A."/>
            <person name="Clifton S.W."/>
            <person name="Comeron J.M."/>
            <person name="Costello J.C."/>
            <person name="Coyne J.A."/>
            <person name="Daub J."/>
            <person name="David R.G."/>
            <person name="Delcher A.L."/>
            <person name="Delehaunty K."/>
            <person name="Do C.B."/>
            <person name="Ebling H."/>
            <person name="Edwards K."/>
            <person name="Eickbush T."/>
            <person name="Evans J.D."/>
            <person name="Filipski A."/>
            <person name="Findeiss S."/>
            <person name="Freyhult E."/>
            <person name="Fulton L."/>
            <person name="Fulton R."/>
            <person name="Garcia A.C."/>
            <person name="Gardiner A."/>
            <person name="Garfield D.A."/>
            <person name="Garvin B.E."/>
            <person name="Gibson G."/>
            <person name="Gilbert D."/>
            <person name="Gnerre S."/>
            <person name="Godfrey J."/>
            <person name="Good R."/>
            <person name="Gotea V."/>
            <person name="Gravely B."/>
            <person name="Greenberg A.J."/>
            <person name="Griffiths-Jones S."/>
            <person name="Gross S."/>
            <person name="Guigo R."/>
            <person name="Gustafson E.A."/>
            <person name="Haerty W."/>
            <person name="Hahn M.W."/>
            <person name="Halligan D.L."/>
            <person name="Halpern A.L."/>
            <person name="Halter G.M."/>
            <person name="Han M.V."/>
            <person name="Heger A."/>
            <person name="Hillier L."/>
            <person name="Hinrichs A.S."/>
            <person name="Holmes I."/>
            <person name="Hoskins R.A."/>
            <person name="Hubisz M.J."/>
            <person name="Hultmark D."/>
            <person name="Huntley M.A."/>
            <person name="Jaffe D.B."/>
            <person name="Jagadeeshan S."/>
            <person name="Jeck W.R."/>
            <person name="Johnson J."/>
            <person name="Jones C.D."/>
            <person name="Jordan W.C."/>
            <person name="Karpen G.H."/>
            <person name="Kataoka E."/>
            <person name="Keightley P.D."/>
            <person name="Kheradpour P."/>
            <person name="Kirkness E.F."/>
            <person name="Koerich L.B."/>
            <person name="Kristiansen K."/>
            <person name="Kudrna D."/>
            <person name="Kulathinal R.J."/>
            <person name="Kumar S."/>
            <person name="Kwok R."/>
            <person name="Lander E."/>
            <person name="Langley C.H."/>
            <person name="Lapoint R."/>
            <person name="Lazzaro B.P."/>
            <person name="Lee S.J."/>
            <person name="Levesque L."/>
            <person name="Li R."/>
            <person name="Lin C.F."/>
            <person name="Lin M.F."/>
            <person name="Lindblad-Toh K."/>
            <person name="Llopart A."/>
            <person name="Long M."/>
            <person name="Low L."/>
            <person name="Lozovsky E."/>
            <person name="Lu J."/>
            <person name="Luo M."/>
            <person name="Machado C.A."/>
            <person name="Makalowski W."/>
            <person name="Marzo M."/>
            <person name="Matsuda M."/>
            <person name="Matzkin L."/>
            <person name="McAllister B."/>
            <person name="McBride C.S."/>
            <person name="McKernan B."/>
            <person name="McKernan K."/>
            <person name="Mendez-Lago M."/>
            <person name="Minx P."/>
            <person name="Mollenhauer M.U."/>
            <person name="Montooth K."/>
            <person name="Mount S.M."/>
            <person name="Mu X."/>
            <person name="Myers E."/>
            <person name="Negre B."/>
            <person name="Newfeld S."/>
            <person name="Nielsen R."/>
            <person name="Noor M.A."/>
            <person name="O'Grady P."/>
            <person name="Pachter L."/>
            <person name="Papaceit M."/>
            <person name="Parisi M.J."/>
            <person name="Parisi M."/>
            <person name="Parts L."/>
            <person name="Pedersen J.S."/>
            <person name="Pesole G."/>
            <person name="Phillippy A.M."/>
            <person name="Ponting C.P."/>
            <person name="Pop M."/>
            <person name="Porcelli D."/>
            <person name="Powell J.R."/>
            <person name="Prohaska S."/>
            <person name="Pruitt K."/>
            <person name="Puig M."/>
            <person name="Quesneville H."/>
            <person name="Ram K.R."/>
            <person name="Rand D."/>
            <person name="Rasmussen M.D."/>
            <person name="Reed L.K."/>
            <person name="Reenan R."/>
            <person name="Reily A."/>
            <person name="Remington K.A."/>
            <person name="Rieger T.T."/>
            <person name="Ritchie M.G."/>
            <person name="Robin C."/>
            <person name="Rogers Y.H."/>
            <person name="Rohde C."/>
            <person name="Rozas J."/>
            <person name="Rubenfield M.J."/>
            <person name="Ruiz A."/>
            <person name="Russo S."/>
            <person name="Salzberg S.L."/>
            <person name="Sanchez-Gracia A."/>
            <person name="Saranga D.J."/>
            <person name="Sato H."/>
            <person name="Schaeffer S.W."/>
            <person name="Schatz M.C."/>
            <person name="Schlenke T."/>
            <person name="Schwartz R."/>
            <person name="Segarra C."/>
            <person name="Singh R.S."/>
            <person name="Sirot L."/>
            <person name="Sirota M."/>
            <person name="Sisneros N.B."/>
            <person name="Smith C.D."/>
            <person name="Smith T.F."/>
            <person name="Spieth J."/>
            <person name="Stage D.E."/>
            <person name="Stark A."/>
            <person name="Stephan W."/>
            <person name="Strausberg R.L."/>
            <person name="Strempel S."/>
            <person name="Sturgill D."/>
            <person name="Sutton G."/>
            <person name="Sutton G.G."/>
            <person name="Tao W."/>
            <person name="Teichmann S."/>
            <person name="Tobari Y.N."/>
            <person name="Tomimura Y."/>
            <person name="Tsolas J.M."/>
            <person name="Valente V.L."/>
            <person name="Venter E."/>
            <person name="Venter J.C."/>
            <person name="Vicario S."/>
            <person name="Vieira F.G."/>
            <person name="Vilella A.J."/>
            <person name="Villasante A."/>
            <person name="Walenz B."/>
            <person name="Wang J."/>
            <person name="Wasserman M."/>
            <person name="Watts T."/>
            <person name="Wilson D."/>
            <person name="Wilson R.K."/>
            <person name="Wing R.A."/>
            <person name="Wolfner M.F."/>
            <person name="Wong A."/>
            <person name="Wong G.K."/>
            <person name="Wu C.I."/>
            <person name="Wu G."/>
            <person name="Yamamoto D."/>
            <person name="Yang H.P."/>
            <person name="Yang S.P."/>
            <person name="Yorke J.A."/>
            <person name="Yoshida K."/>
            <person name="Zdobnov E."/>
            <person name="Zhang P."/>
            <person name="Zhang Y."/>
            <person name="Zimin A.V."/>
            <person name="Baldwin J."/>
            <person name="Abdouelleil A."/>
            <person name="Abdulkadir J."/>
            <person name="Abebe A."/>
            <person name="Abera B."/>
            <person name="Abreu J."/>
            <person name="Acer S.C."/>
            <person name="Aftuck L."/>
            <person name="Alexander A."/>
            <person name="An P."/>
            <person name="Anderson E."/>
            <person name="Anderson S."/>
            <person name="Arachi H."/>
            <person name="Azer M."/>
            <person name="Bachantsang P."/>
            <person name="Barry A."/>
            <person name="Bayul T."/>
            <person name="Berlin A."/>
            <person name="Bessette D."/>
            <person name="Bloom T."/>
            <person name="Blye J."/>
            <person name="Boguslavskiy L."/>
            <person name="Bonnet C."/>
            <person name="Boukhgalter B."/>
            <person name="Bourzgui I."/>
            <person name="Brown A."/>
            <person name="Cahill P."/>
            <person name="Channer S."/>
            <person name="Cheshatsang Y."/>
            <person name="Chuda L."/>
            <person name="Citroen M."/>
            <person name="Collymore A."/>
            <person name="Cooke P."/>
            <person name="Costello M."/>
            <person name="D'Aco K."/>
            <person name="Daza R."/>
            <person name="De Haan G."/>
            <person name="DeGray S."/>
            <person name="DeMaso C."/>
            <person name="Dhargay N."/>
            <person name="Dooley K."/>
            <person name="Dooley E."/>
            <person name="Doricent M."/>
            <person name="Dorje P."/>
            <person name="Dorjee K."/>
            <person name="Dupes A."/>
            <person name="Elong R."/>
            <person name="Falk J."/>
            <person name="Farina A."/>
            <person name="Faro S."/>
            <person name="Ferguson D."/>
            <person name="Fisher S."/>
            <person name="Foley C.D."/>
            <person name="Franke A."/>
            <person name="Friedrich D."/>
            <person name="Gadbois L."/>
            <person name="Gearin G."/>
            <person name="Gearin C.R."/>
            <person name="Giannoukos G."/>
            <person name="Goode T."/>
            <person name="Graham J."/>
            <person name="Grandbois E."/>
            <person name="Grewal S."/>
            <person name="Gyaltsen K."/>
            <person name="Hafez N."/>
            <person name="Hagos B."/>
            <person name="Hall J."/>
            <person name="Henson C."/>
            <person name="Hollinger A."/>
            <person name="Honan T."/>
            <person name="Huard M.D."/>
            <person name="Hughes L."/>
            <person name="Hurhula B."/>
            <person name="Husby M.E."/>
            <person name="Kamat A."/>
            <person name="Kanga B."/>
            <person name="Kashin S."/>
            <person name="Khazanovich D."/>
            <person name="Kisner P."/>
            <person name="Lance K."/>
            <person name="Lara M."/>
            <person name="Lee W."/>
            <person name="Lennon N."/>
            <person name="Letendre F."/>
            <person name="LeVine R."/>
            <person name="Lipovsky A."/>
            <person name="Liu X."/>
            <person name="Liu J."/>
            <person name="Liu S."/>
            <person name="Lokyitsang T."/>
            <person name="Lokyitsang Y."/>
            <person name="Lubonja R."/>
            <person name="Lui A."/>
            <person name="MacDonald P."/>
            <person name="Magnisalis V."/>
            <person name="Maru K."/>
            <person name="Matthews C."/>
            <person name="McCusker W."/>
            <person name="McDonough S."/>
            <person name="Mehta T."/>
            <person name="Meldrim J."/>
            <person name="Meneus L."/>
            <person name="Mihai O."/>
            <person name="Mihalev A."/>
            <person name="Mihova T."/>
            <person name="Mittelman R."/>
            <person name="Mlenga V."/>
            <person name="Montmayeur A."/>
            <person name="Mulrain L."/>
            <person name="Navidi A."/>
            <person name="Naylor J."/>
            <person name="Negash T."/>
            <person name="Nguyen T."/>
            <person name="Nguyen N."/>
            <person name="Nicol R."/>
            <person name="Norbu C."/>
            <person name="Norbu N."/>
            <person name="Novod N."/>
            <person name="O'Neill B."/>
            <person name="Osman S."/>
            <person name="Markiewicz E."/>
            <person name="Oyono O.L."/>
            <person name="Patti C."/>
            <person name="Phunkhang P."/>
            <person name="Pierre F."/>
            <person name="Priest M."/>
            <person name="Raghuraman S."/>
            <person name="Rege F."/>
            <person name="Reyes R."/>
            <person name="Rise C."/>
            <person name="Rogov P."/>
            <person name="Ross K."/>
            <person name="Ryan E."/>
            <person name="Settipalli S."/>
            <person name="Shea T."/>
            <person name="Sherpa N."/>
            <person name="Shi L."/>
            <person name="Shih D."/>
            <person name="Sparrow T."/>
            <person name="Spaulding J."/>
            <person name="Stalker J."/>
            <person name="Stange-Thomann N."/>
            <person name="Stavropoulos S."/>
            <person name="Stone C."/>
            <person name="Strader C."/>
            <person name="Tesfaye S."/>
            <person name="Thomson T."/>
            <person name="Thoulutsang Y."/>
            <person name="Thoulutsang D."/>
            <person name="Topham K."/>
            <person name="Topping I."/>
            <person name="Tsamla T."/>
            <person name="Vassiliev H."/>
            <person name="Vo A."/>
            <person name="Wangchuk T."/>
            <person name="Wangdi T."/>
            <person name="Weiand M."/>
            <person name="Wilkinson J."/>
            <person name="Wilson A."/>
            <person name="Yadav S."/>
            <person name="Young G."/>
            <person name="Yu Q."/>
            <person name="Zembek L."/>
            <person name="Zhong D."/>
            <person name="Zimmer A."/>
            <person name="Zwirko Z."/>
            <person name="Jaffe D.B."/>
            <person name="Alvarez P."/>
            <person name="Brockman W."/>
            <person name="Butler J."/>
            <person name="Chin C."/>
            <person name="Gnerre S."/>
            <person name="Grabherr M."/>
            <person name="Kleber M."/>
            <person name="Mauceli E."/>
            <person name="MacCallum I."/>
        </authorList>
    </citation>
    <scope>NUCLEOTIDE SEQUENCE [LARGE SCALE GENOMIC DNA]</scope>
    <source>
        <strain evidence="4">Tucson 15287-2541.00</strain>
    </source>
</reference>
<comment type="similarity">
    <text evidence="1">Belongs to the DP1 family.</text>
</comment>
<protein>
    <recommendedName>
        <fullName evidence="1">Receptor expression-enhancing protein</fullName>
    </recommendedName>
</protein>
<dbReference type="InParanoid" id="B4JXA9"/>
<feature type="compositionally biased region" description="Polar residues" evidence="2">
    <location>
        <begin position="170"/>
        <end position="181"/>
    </location>
</feature>
<dbReference type="PANTHER" id="PTHR12300">
    <property type="entry name" value="HVA22-LIKE PROTEINS"/>
    <property type="match status" value="1"/>
</dbReference>
<accession>B4JXA9</accession>
<dbReference type="HOGENOM" id="CLU_1490535_0_0_1"/>
<evidence type="ECO:0000256" key="2">
    <source>
        <dbReference type="SAM" id="MobiDB-lite"/>
    </source>
</evidence>
<feature type="region of interest" description="Disordered" evidence="2">
    <location>
        <begin position="146"/>
        <end position="181"/>
    </location>
</feature>
<dbReference type="AlphaFoldDB" id="B4JXA9"/>